<dbReference type="EMBL" id="LGRX02031902">
    <property type="protein sequence ID" value="KAK3244396.1"/>
    <property type="molecule type" value="Genomic_DNA"/>
</dbReference>
<reference evidence="1 2" key="1">
    <citation type="journal article" date="2015" name="Genome Biol. Evol.">
        <title>Comparative Genomics of a Bacterivorous Green Alga Reveals Evolutionary Causalities and Consequences of Phago-Mixotrophic Mode of Nutrition.</title>
        <authorList>
            <person name="Burns J.A."/>
            <person name="Paasch A."/>
            <person name="Narechania A."/>
            <person name="Kim E."/>
        </authorList>
    </citation>
    <scope>NUCLEOTIDE SEQUENCE [LARGE SCALE GENOMIC DNA]</scope>
    <source>
        <strain evidence="1 2">PLY_AMNH</strain>
    </source>
</reference>
<gene>
    <name evidence="1" type="ORF">CYMTET_45986</name>
</gene>
<organism evidence="1 2">
    <name type="scientific">Cymbomonas tetramitiformis</name>
    <dbReference type="NCBI Taxonomy" id="36881"/>
    <lineage>
        <taxon>Eukaryota</taxon>
        <taxon>Viridiplantae</taxon>
        <taxon>Chlorophyta</taxon>
        <taxon>Pyramimonadophyceae</taxon>
        <taxon>Pyramimonadales</taxon>
        <taxon>Pyramimonadaceae</taxon>
        <taxon>Cymbomonas</taxon>
    </lineage>
</organism>
<dbReference type="AlphaFoldDB" id="A0AAE0BX23"/>
<comment type="caution">
    <text evidence="1">The sequence shown here is derived from an EMBL/GenBank/DDBJ whole genome shotgun (WGS) entry which is preliminary data.</text>
</comment>
<protein>
    <submittedName>
        <fullName evidence="1">Uncharacterized protein</fullName>
    </submittedName>
</protein>
<name>A0AAE0BX23_9CHLO</name>
<dbReference type="Proteomes" id="UP001190700">
    <property type="component" value="Unassembled WGS sequence"/>
</dbReference>
<proteinExistence type="predicted"/>
<accession>A0AAE0BX23</accession>
<evidence type="ECO:0000313" key="1">
    <source>
        <dbReference type="EMBL" id="KAK3244396.1"/>
    </source>
</evidence>
<keyword evidence="2" id="KW-1185">Reference proteome</keyword>
<sequence length="225" mass="25255">MLRANVPIKIHPLLSDEEKKNKFIYFLCCLQHLHIITSNHTFWNSITVISSDGSLFIQMVIIVLQIIIHACSIERINKNCDMVHSKARASFRDVNVRKSIFCFTNLLLQKKTTLSYKEYCTTVLSPEDAADVVLSFENELDSSDDDLPCGEAGTAQEPLEAEDDDIDVSLPAVVHRMAFQCPAGFSVVEKPSAFLTGATTFRAVFILMLWKAEGWQVGKIKKVCP</sequence>
<evidence type="ECO:0000313" key="2">
    <source>
        <dbReference type="Proteomes" id="UP001190700"/>
    </source>
</evidence>